<dbReference type="InterPro" id="IPR036852">
    <property type="entry name" value="Peptidase_S8/S53_dom_sf"/>
</dbReference>
<keyword evidence="4 5" id="KW-0720">Serine protease</keyword>
<dbReference type="InterPro" id="IPR015500">
    <property type="entry name" value="Peptidase_S8_subtilisin-rel"/>
</dbReference>
<evidence type="ECO:0000256" key="1">
    <source>
        <dbReference type="ARBA" id="ARBA00011073"/>
    </source>
</evidence>
<dbReference type="PANTHER" id="PTHR43806">
    <property type="entry name" value="PEPTIDASE S8"/>
    <property type="match status" value="1"/>
</dbReference>
<dbReference type="AlphaFoldDB" id="W9L3A1"/>
<dbReference type="Gene3D" id="3.40.50.200">
    <property type="entry name" value="Peptidase S8/S53 domain"/>
    <property type="match status" value="1"/>
</dbReference>
<dbReference type="InterPro" id="IPR050131">
    <property type="entry name" value="Peptidase_S8_subtilisin-like"/>
</dbReference>
<organism evidence="7">
    <name type="scientific">Fusarium oxysporum Fo47</name>
    <dbReference type="NCBI Taxonomy" id="660027"/>
    <lineage>
        <taxon>Eukaryota</taxon>
        <taxon>Fungi</taxon>
        <taxon>Dikarya</taxon>
        <taxon>Ascomycota</taxon>
        <taxon>Pezizomycotina</taxon>
        <taxon>Sordariomycetes</taxon>
        <taxon>Hypocreomycetidae</taxon>
        <taxon>Hypocreales</taxon>
        <taxon>Nectriaceae</taxon>
        <taxon>Fusarium</taxon>
        <taxon>Fusarium oxysporum species complex</taxon>
    </lineage>
</organism>
<evidence type="ECO:0000256" key="4">
    <source>
        <dbReference type="ARBA" id="ARBA00022825"/>
    </source>
</evidence>
<evidence type="ECO:0000256" key="5">
    <source>
        <dbReference type="PROSITE-ProRule" id="PRU01240"/>
    </source>
</evidence>
<protein>
    <recommendedName>
        <fullName evidence="6">Peptidase S8/S53 domain-containing protein</fullName>
    </recommendedName>
</protein>
<feature type="active site" description="Charge relay system" evidence="5">
    <location>
        <position position="700"/>
    </location>
</feature>
<dbReference type="GO" id="GO:0004252">
    <property type="term" value="F:serine-type endopeptidase activity"/>
    <property type="evidence" value="ECO:0007669"/>
    <property type="project" value="UniProtKB-UniRule"/>
</dbReference>
<dbReference type="VEuPathDB" id="FungiDB:FOZG_04255"/>
<keyword evidence="2 5" id="KW-0645">Protease</keyword>
<dbReference type="PRINTS" id="PR00723">
    <property type="entry name" value="SUBTILISIN"/>
</dbReference>
<dbReference type="EMBL" id="JH717897">
    <property type="protein sequence ID" value="EWZ48775.1"/>
    <property type="molecule type" value="Genomic_DNA"/>
</dbReference>
<feature type="active site" description="Charge relay system" evidence="5">
    <location>
        <position position="520"/>
    </location>
</feature>
<dbReference type="Proteomes" id="UP000030766">
    <property type="component" value="Unassembled WGS sequence"/>
</dbReference>
<feature type="active site" description="Charge relay system" evidence="5">
    <location>
        <position position="548"/>
    </location>
</feature>
<reference evidence="7" key="1">
    <citation type="submission" date="2011-06" db="EMBL/GenBank/DDBJ databases">
        <title>The Genome Sequence of Fusarium oxysporum Fo47.</title>
        <authorList>
            <consortium name="The Broad Institute Genome Sequencing Platform"/>
            <person name="Ma L.-J."/>
            <person name="Gale L.R."/>
            <person name="Schwartz D.C."/>
            <person name="Zhou S."/>
            <person name="Corby-Kistler H."/>
            <person name="Young S.K."/>
            <person name="Zeng Q."/>
            <person name="Gargeya S."/>
            <person name="Fitzgerald M."/>
            <person name="Haas B."/>
            <person name="Abouelleil A."/>
            <person name="Alvarado L."/>
            <person name="Arachchi H.M."/>
            <person name="Berlin A."/>
            <person name="Brown A."/>
            <person name="Chapman S.B."/>
            <person name="Chen Z."/>
            <person name="Dunbar C."/>
            <person name="Freedman E."/>
            <person name="Gearin G."/>
            <person name="Gellesch M."/>
            <person name="Goldberg J."/>
            <person name="Griggs A."/>
            <person name="Gujja S."/>
            <person name="Heiman D."/>
            <person name="Howarth C."/>
            <person name="Larson L."/>
            <person name="Lui A."/>
            <person name="MacDonald P.J.P."/>
            <person name="Mehta T."/>
            <person name="Montmayeur A."/>
            <person name="Murphy C."/>
            <person name="Neiman D."/>
            <person name="Pearson M."/>
            <person name="Priest M."/>
            <person name="Roberts A."/>
            <person name="Saif S."/>
            <person name="Shea T."/>
            <person name="Shenoy N."/>
            <person name="Sisk P."/>
            <person name="Stolte C."/>
            <person name="Sykes S."/>
            <person name="Wortman J."/>
            <person name="Nusbaum C."/>
            <person name="Birren B."/>
        </authorList>
    </citation>
    <scope>NUCLEOTIDE SEQUENCE [LARGE SCALE GENOMIC DNA]</scope>
    <source>
        <strain evidence="7">Fo47</strain>
    </source>
</reference>
<dbReference type="SUPFAM" id="SSF52743">
    <property type="entry name" value="Subtilisin-like"/>
    <property type="match status" value="1"/>
</dbReference>
<dbReference type="Pfam" id="PF00082">
    <property type="entry name" value="Peptidase_S8"/>
    <property type="match status" value="1"/>
</dbReference>
<feature type="domain" description="Peptidase S8/S53" evidence="6">
    <location>
        <begin position="514"/>
        <end position="715"/>
    </location>
</feature>
<evidence type="ECO:0000256" key="2">
    <source>
        <dbReference type="ARBA" id="ARBA00022670"/>
    </source>
</evidence>
<comment type="similarity">
    <text evidence="1 5">Belongs to the peptidase S8 family.</text>
</comment>
<dbReference type="PANTHER" id="PTHR43806:SF11">
    <property type="entry name" value="CEREVISIN-RELATED"/>
    <property type="match status" value="1"/>
</dbReference>
<evidence type="ECO:0000256" key="3">
    <source>
        <dbReference type="ARBA" id="ARBA00022801"/>
    </source>
</evidence>
<dbReference type="PROSITE" id="PS51892">
    <property type="entry name" value="SUBTILASE"/>
    <property type="match status" value="1"/>
</dbReference>
<accession>W9L3A1</accession>
<gene>
    <name evidence="7" type="ORF">FOZG_04255</name>
</gene>
<name>W9L3A1_FUSOX</name>
<reference evidence="7" key="2">
    <citation type="submission" date="2012-06" db="EMBL/GenBank/DDBJ databases">
        <title>Annotation of the Genome Sequence of Fusarium oxysporum Fo47.</title>
        <authorList>
            <consortium name="The Broad Institute Genomics Platform"/>
            <person name="Ma L.-J."/>
            <person name="Corby-Kistler H."/>
            <person name="Broz K."/>
            <person name="Gale L.R."/>
            <person name="Jonkers W."/>
            <person name="O'Donnell K."/>
            <person name="Ploetz R."/>
            <person name="Steinberg C."/>
            <person name="Schwartz D.C."/>
            <person name="VanEtten H."/>
            <person name="Zhou S."/>
            <person name="Young S.K."/>
            <person name="Zeng Q."/>
            <person name="Gargeya S."/>
            <person name="Fitzgerald M."/>
            <person name="Abouelleil A."/>
            <person name="Alvarado L."/>
            <person name="Chapman S.B."/>
            <person name="Gainer-Dewar J."/>
            <person name="Goldberg J."/>
            <person name="Griggs A."/>
            <person name="Gujja S."/>
            <person name="Hansen M."/>
            <person name="Howarth C."/>
            <person name="Imamovic A."/>
            <person name="Ireland A."/>
            <person name="Larimer J."/>
            <person name="McCowan C."/>
            <person name="Murphy C."/>
            <person name="Pearson M."/>
            <person name="Poon T.W."/>
            <person name="Priest M."/>
            <person name="Roberts A."/>
            <person name="Saif S."/>
            <person name="Shea T."/>
            <person name="Sykes S."/>
            <person name="Wortman J."/>
            <person name="Nusbaum C."/>
            <person name="Birren B."/>
        </authorList>
    </citation>
    <scope>NUCLEOTIDE SEQUENCE</scope>
    <source>
        <strain evidence="7">Fo47</strain>
    </source>
</reference>
<sequence>MKTLHPSRLENEDAKKVFDELEKEILNFPDRIFQSKPPADSSQATFTLSERVVASKARSGSFPEEVVICPKARLHETTVKKKTKVFKCRCCCVDEPHSDGLTYKLIKEKSFLREELHPSGLRKWFIVTLKPETLQLVIVRLSEVSPIYSKEVETLSKNIASQGISSERGIGTAVRPRTMEMIQNDWVFPSTKIMKVIFHSFNTTTLLPKPSSVELKHFGVLQSPHTENDVGHQALTNLLPQSYFCILSRGSHSDEENWEVRVNSHTRICHETNPLGRLVVTLQNTTVPQAMNQAQQGPEGDVHFYFDLREDAQLFAAYLKAAQDRLRELFVRGPMENEKIVDSRLFDADYSLRTQTNGWREFPIPAEDDTQARIRFMLVALQEDGEQRYKAIMSREGYADAVCIDCREFSIIFYMCLETDSVTVKDKTPQIPQRGLLKSLEDIEVWISDYDANGKSVVSQMSWEDLTRRGTKPRSLRATFIKSENERTAGDWLDVVDDLIRAMRGDKKDPYERVKIAIIDSGLHDRERDRYQTEYKDFTGVPTNDSWHGTCCAGIIQGMYEEARLYIARVFERDHADEIEGPLRMARAIHWAIEPPRSVGIISISAGFRNYSKELDDAVTRAKAAGVLVVAAASNWQNTNTVAFPARHNLSTMCIYSTNTGNQSSSFNPEPRADTQNFAILGEGFQHPDQRRNERLSGTSMATAVAAGLAARIVDFSRQNDNKASIFRAQDVGKLPGMLAIFSAMSKPAGNLRYISPLELLPLRHGVSREADRQRVREVLSQAMERAN</sequence>
<evidence type="ECO:0000259" key="6">
    <source>
        <dbReference type="Pfam" id="PF00082"/>
    </source>
</evidence>
<keyword evidence="3 5" id="KW-0378">Hydrolase</keyword>
<proteinExistence type="inferred from homology"/>
<dbReference type="InterPro" id="IPR000209">
    <property type="entry name" value="Peptidase_S8/S53_dom"/>
</dbReference>
<dbReference type="GO" id="GO:0006508">
    <property type="term" value="P:proteolysis"/>
    <property type="evidence" value="ECO:0007669"/>
    <property type="project" value="UniProtKB-KW"/>
</dbReference>
<evidence type="ECO:0000313" key="7">
    <source>
        <dbReference type="EMBL" id="EWZ48775.1"/>
    </source>
</evidence>